<dbReference type="GO" id="GO:0005737">
    <property type="term" value="C:cytoplasm"/>
    <property type="evidence" value="ECO:0007669"/>
    <property type="project" value="InterPro"/>
</dbReference>
<name>A0A644UQF3_9ZZZZ</name>
<feature type="domain" description="Response regulatory" evidence="6">
    <location>
        <begin position="10"/>
        <end position="128"/>
    </location>
</feature>
<feature type="domain" description="CheB-type methylesterase" evidence="7">
    <location>
        <begin position="166"/>
        <end position="349"/>
    </location>
</feature>
<comment type="caution">
    <text evidence="8">The sequence shown here is derived from an EMBL/GenBank/DDBJ whole genome shotgun (WGS) entry which is preliminary data.</text>
</comment>
<evidence type="ECO:0000256" key="2">
    <source>
        <dbReference type="ARBA" id="ARBA00022500"/>
    </source>
</evidence>
<dbReference type="GO" id="GO:0006935">
    <property type="term" value="P:chemotaxis"/>
    <property type="evidence" value="ECO:0007669"/>
    <property type="project" value="UniProtKB-KW"/>
</dbReference>
<dbReference type="Gene3D" id="3.40.50.180">
    <property type="entry name" value="Methylesterase CheB, C-terminal domain"/>
    <property type="match status" value="1"/>
</dbReference>
<protein>
    <recommendedName>
        <fullName evidence="4">protein-glutamate methylesterase</fullName>
        <ecNumber evidence="4">3.1.1.61</ecNumber>
    </recommendedName>
</protein>
<organism evidence="8">
    <name type="scientific">bioreactor metagenome</name>
    <dbReference type="NCBI Taxonomy" id="1076179"/>
    <lineage>
        <taxon>unclassified sequences</taxon>
        <taxon>metagenomes</taxon>
        <taxon>ecological metagenomes</taxon>
    </lineage>
</organism>
<sequence>MKKREGKKIRVLIADDSSVGRRLLASILSDDPSIEVVTMASDGKEAFEMTIKHKPDVVSMDINMPVMDGIEATKRIMSFNPVPVIIVSSIYRDADVMTAIKELEAGAVMVLPKPHGPGHETFEPSANKYLNAVKLMAEVKVVRRNNGYNHNPSPVKTAITQDVCRFCTDAKVVAIGSSAGGPEALKLFLSELSPSFPLPILLVQHIDSSFTHGFTAWLNSFSSLKAVISEEGEEPYKGNIYMPPPDRHMIIKNGRISIITESEISTLHKPSVDVLFYSVAKYYKEQSIGIILSGMGKDGADGLNKMKNAGAFTFIQDSTSALIYGMPGEAEKLGAACAILSPVDIAKKLNLIYTK</sequence>
<gene>
    <name evidence="8" type="primary">cheB_15</name>
    <name evidence="8" type="ORF">SDC9_27221</name>
</gene>
<dbReference type="GO" id="GO:0008984">
    <property type="term" value="F:protein-glutamate methylesterase activity"/>
    <property type="evidence" value="ECO:0007669"/>
    <property type="project" value="UniProtKB-EC"/>
</dbReference>
<dbReference type="PIRSF" id="PIRSF000876">
    <property type="entry name" value="RR_chemtxs_CheB"/>
    <property type="match status" value="1"/>
</dbReference>
<evidence type="ECO:0000256" key="4">
    <source>
        <dbReference type="ARBA" id="ARBA00039140"/>
    </source>
</evidence>
<dbReference type="PANTHER" id="PTHR42872">
    <property type="entry name" value="PROTEIN-GLUTAMATE METHYLESTERASE/PROTEIN-GLUTAMINE GLUTAMINASE"/>
    <property type="match status" value="1"/>
</dbReference>
<evidence type="ECO:0000259" key="7">
    <source>
        <dbReference type="PROSITE" id="PS50122"/>
    </source>
</evidence>
<accession>A0A644UQF3</accession>
<reference evidence="8" key="1">
    <citation type="submission" date="2019-08" db="EMBL/GenBank/DDBJ databases">
        <authorList>
            <person name="Kucharzyk K."/>
            <person name="Murdoch R.W."/>
            <person name="Higgins S."/>
            <person name="Loffler F."/>
        </authorList>
    </citation>
    <scope>NUCLEOTIDE SEQUENCE</scope>
</reference>
<dbReference type="InterPro" id="IPR035909">
    <property type="entry name" value="CheB_C"/>
</dbReference>
<dbReference type="InterPro" id="IPR011006">
    <property type="entry name" value="CheY-like_superfamily"/>
</dbReference>
<evidence type="ECO:0000313" key="8">
    <source>
        <dbReference type="EMBL" id="MPL81306.1"/>
    </source>
</evidence>
<dbReference type="Pfam" id="PF00072">
    <property type="entry name" value="Response_reg"/>
    <property type="match status" value="1"/>
</dbReference>
<evidence type="ECO:0000256" key="3">
    <source>
        <dbReference type="ARBA" id="ARBA00022801"/>
    </source>
</evidence>
<dbReference type="EMBL" id="VSSQ01000148">
    <property type="protein sequence ID" value="MPL81306.1"/>
    <property type="molecule type" value="Genomic_DNA"/>
</dbReference>
<keyword evidence="2" id="KW-0145">Chemotaxis</keyword>
<dbReference type="NCBIfam" id="NF001965">
    <property type="entry name" value="PRK00742.1"/>
    <property type="match status" value="1"/>
</dbReference>
<dbReference type="AlphaFoldDB" id="A0A644UQF3"/>
<dbReference type="InterPro" id="IPR001789">
    <property type="entry name" value="Sig_transdc_resp-reg_receiver"/>
</dbReference>
<evidence type="ECO:0000259" key="6">
    <source>
        <dbReference type="PROSITE" id="PS50110"/>
    </source>
</evidence>
<dbReference type="SMART" id="SM00448">
    <property type="entry name" value="REC"/>
    <property type="match status" value="1"/>
</dbReference>
<dbReference type="CDD" id="cd17541">
    <property type="entry name" value="REC_CheB-like"/>
    <property type="match status" value="1"/>
</dbReference>
<dbReference type="PROSITE" id="PS50122">
    <property type="entry name" value="CHEB"/>
    <property type="match status" value="1"/>
</dbReference>
<dbReference type="InterPro" id="IPR000673">
    <property type="entry name" value="Sig_transdc_resp-reg_Me-estase"/>
</dbReference>
<comment type="catalytic activity">
    <reaction evidence="5">
        <text>[protein]-L-glutamate 5-O-methyl ester + H2O = L-glutamyl-[protein] + methanol + H(+)</text>
        <dbReference type="Rhea" id="RHEA:23236"/>
        <dbReference type="Rhea" id="RHEA-COMP:10208"/>
        <dbReference type="Rhea" id="RHEA-COMP:10311"/>
        <dbReference type="ChEBI" id="CHEBI:15377"/>
        <dbReference type="ChEBI" id="CHEBI:15378"/>
        <dbReference type="ChEBI" id="CHEBI:17790"/>
        <dbReference type="ChEBI" id="CHEBI:29973"/>
        <dbReference type="ChEBI" id="CHEBI:82795"/>
        <dbReference type="EC" id="3.1.1.61"/>
    </reaction>
</comment>
<proteinExistence type="inferred from homology"/>
<dbReference type="Pfam" id="PF01339">
    <property type="entry name" value="CheB_methylest"/>
    <property type="match status" value="1"/>
</dbReference>
<keyword evidence="1" id="KW-0963">Cytoplasm</keyword>
<evidence type="ECO:0000256" key="1">
    <source>
        <dbReference type="ARBA" id="ARBA00022490"/>
    </source>
</evidence>
<dbReference type="Gene3D" id="3.40.50.2300">
    <property type="match status" value="1"/>
</dbReference>
<dbReference type="SUPFAM" id="SSF52738">
    <property type="entry name" value="Methylesterase CheB, C-terminal domain"/>
    <property type="match status" value="1"/>
</dbReference>
<dbReference type="InterPro" id="IPR008248">
    <property type="entry name" value="CheB-like"/>
</dbReference>
<dbReference type="PANTHER" id="PTHR42872:SF6">
    <property type="entry name" value="PROTEIN-GLUTAMATE METHYLESTERASE_PROTEIN-GLUTAMINE GLUTAMINASE"/>
    <property type="match status" value="1"/>
</dbReference>
<dbReference type="GO" id="GO:0000156">
    <property type="term" value="F:phosphorelay response regulator activity"/>
    <property type="evidence" value="ECO:0007669"/>
    <property type="project" value="InterPro"/>
</dbReference>
<dbReference type="PROSITE" id="PS50110">
    <property type="entry name" value="RESPONSE_REGULATORY"/>
    <property type="match status" value="1"/>
</dbReference>
<evidence type="ECO:0000256" key="5">
    <source>
        <dbReference type="ARBA" id="ARBA00048267"/>
    </source>
</evidence>
<dbReference type="CDD" id="cd16432">
    <property type="entry name" value="CheB_Rec"/>
    <property type="match status" value="1"/>
</dbReference>
<dbReference type="HAMAP" id="MF_00099">
    <property type="entry name" value="CheB_chemtxs"/>
    <property type="match status" value="1"/>
</dbReference>
<dbReference type="EC" id="3.1.1.61" evidence="4"/>
<dbReference type="SUPFAM" id="SSF52172">
    <property type="entry name" value="CheY-like"/>
    <property type="match status" value="1"/>
</dbReference>
<keyword evidence="3 8" id="KW-0378">Hydrolase</keyword>